<dbReference type="Gene3D" id="2.40.100.10">
    <property type="entry name" value="Cyclophilin-like"/>
    <property type="match status" value="1"/>
</dbReference>
<keyword evidence="1" id="KW-0547">Nucleotide-binding</keyword>
<dbReference type="Proteomes" id="UP001610706">
    <property type="component" value="Unassembled WGS sequence"/>
</dbReference>
<organism evidence="5 6">
    <name type="scientific">Oceanimonas smirnovii</name>
    <dbReference type="NCBI Taxonomy" id="264574"/>
    <lineage>
        <taxon>Bacteria</taxon>
        <taxon>Pseudomonadati</taxon>
        <taxon>Pseudomonadota</taxon>
        <taxon>Gammaproteobacteria</taxon>
        <taxon>Aeromonadales</taxon>
        <taxon>Aeromonadaceae</taxon>
        <taxon>Oceanimonas</taxon>
    </lineage>
</organism>
<evidence type="ECO:0000313" key="6">
    <source>
        <dbReference type="Proteomes" id="UP001610706"/>
    </source>
</evidence>
<name>A0ABW7P433_9GAMM</name>
<keyword evidence="6" id="KW-1185">Reference proteome</keyword>
<dbReference type="GO" id="GO:0017168">
    <property type="term" value="F:5-oxoprolinase (ATP-hydrolyzing) activity"/>
    <property type="evidence" value="ECO:0007669"/>
    <property type="project" value="UniProtKB-EC"/>
</dbReference>
<evidence type="ECO:0000256" key="1">
    <source>
        <dbReference type="ARBA" id="ARBA00022741"/>
    </source>
</evidence>
<dbReference type="SUPFAM" id="SSF160467">
    <property type="entry name" value="PH0987 N-terminal domain-like"/>
    <property type="match status" value="1"/>
</dbReference>
<dbReference type="Gene3D" id="3.30.1360.40">
    <property type="match status" value="1"/>
</dbReference>
<dbReference type="InterPro" id="IPR003833">
    <property type="entry name" value="CT_C_D"/>
</dbReference>
<comment type="caution">
    <text evidence="5">The sequence shown here is derived from an EMBL/GenBank/DDBJ whole genome shotgun (WGS) entry which is preliminary data.</text>
</comment>
<dbReference type="Pfam" id="PF02682">
    <property type="entry name" value="CT_C_D"/>
    <property type="match status" value="1"/>
</dbReference>
<dbReference type="PANTHER" id="PTHR34698">
    <property type="entry name" value="5-OXOPROLINASE SUBUNIT B"/>
    <property type="match status" value="1"/>
</dbReference>
<evidence type="ECO:0000313" key="5">
    <source>
        <dbReference type="EMBL" id="MFH7566234.1"/>
    </source>
</evidence>
<evidence type="ECO:0000256" key="3">
    <source>
        <dbReference type="ARBA" id="ARBA00022840"/>
    </source>
</evidence>
<dbReference type="InterPro" id="IPR010016">
    <property type="entry name" value="PxpB"/>
</dbReference>
<proteinExistence type="predicted"/>
<accession>A0ABW7P433</accession>
<keyword evidence="3" id="KW-0067">ATP-binding</keyword>
<dbReference type="NCBIfam" id="TIGR00370">
    <property type="entry name" value="5-oxoprolinase subunit PxpB"/>
    <property type="match status" value="1"/>
</dbReference>
<keyword evidence="2 5" id="KW-0378">Hydrolase</keyword>
<sequence>MNPGLENAGLDAWLVRLFDDIDDANMNWIAALIQDCERVFGKHLLDLVPSYTTLLVQFDPLTLDHGEARHLLQQVLADLTPLQDNTTAPVKILPVWYHPSVGPDLARLEQHTGLSTEQIIELHSGHTYRVFALGFAPGFAFMGTLPAELETPRLASPRAKVPAGSVALAGRQTAVYPSATPGGWNLLGRTPIRLFDPASRSLSLLRVGDRVRFEPVSRAEFERLGGDMTPMEAL</sequence>
<dbReference type="SUPFAM" id="SSF50891">
    <property type="entry name" value="Cyclophilin-like"/>
    <property type="match status" value="1"/>
</dbReference>
<evidence type="ECO:0000256" key="2">
    <source>
        <dbReference type="ARBA" id="ARBA00022801"/>
    </source>
</evidence>
<dbReference type="EC" id="3.5.2.9" evidence="5"/>
<dbReference type="EMBL" id="JBGFTR010000022">
    <property type="protein sequence ID" value="MFH7566234.1"/>
    <property type="molecule type" value="Genomic_DNA"/>
</dbReference>
<protein>
    <submittedName>
        <fullName evidence="5">5-oxoprolinase subunit PxpB</fullName>
        <ecNumber evidence="5">3.5.2.9</ecNumber>
    </submittedName>
</protein>
<dbReference type="InterPro" id="IPR029000">
    <property type="entry name" value="Cyclophilin-like_dom_sf"/>
</dbReference>
<evidence type="ECO:0000259" key="4">
    <source>
        <dbReference type="SMART" id="SM00796"/>
    </source>
</evidence>
<reference evidence="5 6" key="1">
    <citation type="submission" date="2024-08" db="EMBL/GenBank/DDBJ databases">
        <title>Oceanimonas smirnovii Genome sequencing and assembly.</title>
        <authorList>
            <person name="Tang B."/>
        </authorList>
    </citation>
    <scope>NUCLEOTIDE SEQUENCE [LARGE SCALE GENOMIC DNA]</scope>
    <source>
        <strain evidence="5 6">OS2020-119</strain>
    </source>
</reference>
<dbReference type="SMART" id="SM00796">
    <property type="entry name" value="AHS1"/>
    <property type="match status" value="1"/>
</dbReference>
<dbReference type="RefSeq" id="WP_395545760.1">
    <property type="nucleotide sequence ID" value="NZ_CP166302.1"/>
</dbReference>
<gene>
    <name evidence="5" type="primary">pxpB</name>
    <name evidence="5" type="ORF">AB9R89_12955</name>
</gene>
<dbReference type="PANTHER" id="PTHR34698:SF2">
    <property type="entry name" value="5-OXOPROLINASE SUBUNIT B"/>
    <property type="match status" value="1"/>
</dbReference>
<feature type="domain" description="Carboxyltransferase" evidence="4">
    <location>
        <begin position="3"/>
        <end position="205"/>
    </location>
</feature>